<dbReference type="EMBL" id="ML002216">
    <property type="protein sequence ID" value="RKP40271.1"/>
    <property type="molecule type" value="Genomic_DNA"/>
</dbReference>
<feature type="chain" id="PRO_5020701641" evidence="1">
    <location>
        <begin position="28"/>
        <end position="247"/>
    </location>
</feature>
<feature type="signal peptide" evidence="1">
    <location>
        <begin position="1"/>
        <end position="27"/>
    </location>
</feature>
<proteinExistence type="predicted"/>
<dbReference type="AlphaFoldDB" id="A0A4Q0A3W8"/>
<keyword evidence="3" id="KW-1185">Reference proteome</keyword>
<organism evidence="2 3">
    <name type="scientific">Dimargaris cristalligena</name>
    <dbReference type="NCBI Taxonomy" id="215637"/>
    <lineage>
        <taxon>Eukaryota</taxon>
        <taxon>Fungi</taxon>
        <taxon>Fungi incertae sedis</taxon>
        <taxon>Zoopagomycota</taxon>
        <taxon>Kickxellomycotina</taxon>
        <taxon>Dimargaritomycetes</taxon>
        <taxon>Dimargaritales</taxon>
        <taxon>Dimargaritaceae</taxon>
        <taxon>Dimargaris</taxon>
    </lineage>
</organism>
<reference evidence="3" key="1">
    <citation type="journal article" date="2018" name="Nat. Microbiol.">
        <title>Leveraging single-cell genomics to expand the fungal tree of life.</title>
        <authorList>
            <person name="Ahrendt S.R."/>
            <person name="Quandt C.A."/>
            <person name="Ciobanu D."/>
            <person name="Clum A."/>
            <person name="Salamov A."/>
            <person name="Andreopoulos B."/>
            <person name="Cheng J.F."/>
            <person name="Woyke T."/>
            <person name="Pelin A."/>
            <person name="Henrissat B."/>
            <person name="Reynolds N.K."/>
            <person name="Benny G.L."/>
            <person name="Smith M.E."/>
            <person name="James T.Y."/>
            <person name="Grigoriev I.V."/>
        </authorList>
    </citation>
    <scope>NUCLEOTIDE SEQUENCE [LARGE SCALE GENOMIC DNA]</scope>
    <source>
        <strain evidence="3">RSA 468</strain>
    </source>
</reference>
<accession>A0A4Q0A3W8</accession>
<evidence type="ECO:0000256" key="1">
    <source>
        <dbReference type="SAM" id="SignalP"/>
    </source>
</evidence>
<name>A0A4Q0A3W8_9FUNG</name>
<keyword evidence="1" id="KW-0732">Signal</keyword>
<gene>
    <name evidence="2" type="ORF">BJ085DRAFT_32316</name>
</gene>
<sequence length="247" mass="27396">MAEPIVGKPGWAMAVLMFCSLPLPVMGALLPNQYENDSRNLPQSTSSQSENELQIWKRVLERRFDGSEFVSAAHSDPNDPNWQATLAFLRNRGLLQIGSFNPGRVQAPSGPLAGPTTAIRPAGLQLGQTGTNNQRQSFTPPSEQIPQYSTLSAYPTISEIIEKCRIISGQAFSRQHLKAMPSQKVKDQQYALVKLPDKASNLLNWRSDMNSAPTIKIKTTEPRKIHPSSQNYVKVFFRGYQITLGVC</sequence>
<dbReference type="Proteomes" id="UP000268162">
    <property type="component" value="Unassembled WGS sequence"/>
</dbReference>
<protein>
    <submittedName>
        <fullName evidence="2">Uncharacterized protein</fullName>
    </submittedName>
</protein>
<evidence type="ECO:0000313" key="2">
    <source>
        <dbReference type="EMBL" id="RKP40271.1"/>
    </source>
</evidence>
<evidence type="ECO:0000313" key="3">
    <source>
        <dbReference type="Proteomes" id="UP000268162"/>
    </source>
</evidence>